<dbReference type="EMBL" id="SMLM01000001">
    <property type="protein sequence ID" value="TFZ06701.1"/>
    <property type="molecule type" value="Genomic_DNA"/>
</dbReference>
<dbReference type="OrthoDB" id="8913504at2"/>
<name>A0A4Z0C601_9BURK</name>
<dbReference type="AlphaFoldDB" id="A0A4Z0C601"/>
<feature type="domain" description="Phasin" evidence="1">
    <location>
        <begin position="30"/>
        <end position="125"/>
    </location>
</feature>
<dbReference type="Pfam" id="PF09361">
    <property type="entry name" value="Phasin_2"/>
    <property type="match status" value="1"/>
</dbReference>
<gene>
    <name evidence="2" type="ORF">EZ313_08785</name>
</gene>
<evidence type="ECO:0000313" key="2">
    <source>
        <dbReference type="EMBL" id="TFZ06701.1"/>
    </source>
</evidence>
<comment type="caution">
    <text evidence="2">The sequence shown here is derived from an EMBL/GenBank/DDBJ whole genome shotgun (WGS) entry which is preliminary data.</text>
</comment>
<accession>A0A4Z0C601</accession>
<proteinExistence type="predicted"/>
<dbReference type="Proteomes" id="UP000298180">
    <property type="component" value="Unassembled WGS sequence"/>
</dbReference>
<dbReference type="RefSeq" id="WP_135262787.1">
    <property type="nucleotide sequence ID" value="NZ_SMLM01000001.1"/>
</dbReference>
<reference evidence="2 3" key="1">
    <citation type="submission" date="2019-03" db="EMBL/GenBank/DDBJ databases">
        <title>Ramlibacter henchirensis DSM 14656, whole genome shotgun sequence.</title>
        <authorList>
            <person name="Zhang X."/>
            <person name="Feng G."/>
            <person name="Zhu H."/>
        </authorList>
    </citation>
    <scope>NUCLEOTIDE SEQUENCE [LARGE SCALE GENOMIC DNA]</scope>
    <source>
        <strain evidence="2 3">DSM 14656</strain>
    </source>
</reference>
<dbReference type="InterPro" id="IPR018968">
    <property type="entry name" value="Phasin"/>
</dbReference>
<organism evidence="2 3">
    <name type="scientific">Ramlibacter henchirensis</name>
    <dbReference type="NCBI Taxonomy" id="204072"/>
    <lineage>
        <taxon>Bacteria</taxon>
        <taxon>Pseudomonadati</taxon>
        <taxon>Pseudomonadota</taxon>
        <taxon>Betaproteobacteria</taxon>
        <taxon>Burkholderiales</taxon>
        <taxon>Comamonadaceae</taxon>
        <taxon>Ramlibacter</taxon>
    </lineage>
</organism>
<keyword evidence="3" id="KW-1185">Reference proteome</keyword>
<protein>
    <recommendedName>
        <fullName evidence="1">Phasin domain-containing protein</fullName>
    </recommendedName>
</protein>
<evidence type="ECO:0000313" key="3">
    <source>
        <dbReference type="Proteomes" id="UP000298180"/>
    </source>
</evidence>
<evidence type="ECO:0000259" key="1">
    <source>
        <dbReference type="Pfam" id="PF09361"/>
    </source>
</evidence>
<sequence>MATQTKRTQQGSTDDANETVAGLAGAAGTLAEIHRQQLAASADVLCSMFRAAEALQQVQLQMGQRAALLHSQAADNIRKATSPTELVSVQSTLVMYEFQEAMRYTQELVTALARSGGEMLRPVQAAQGGNAASTSPATTMMGAAMSAAGPMADAFQQMFTAPMKAAAQSSQSTH</sequence>